<dbReference type="PANTHER" id="PTHR34068">
    <property type="entry name" value="UPF0145 PROTEIN YBJQ"/>
    <property type="match status" value="1"/>
</dbReference>
<dbReference type="EMBL" id="BONJ01000038">
    <property type="protein sequence ID" value="GIG18230.1"/>
    <property type="molecule type" value="Genomic_DNA"/>
</dbReference>
<proteinExistence type="inferred from homology"/>
<dbReference type="PANTHER" id="PTHR34068:SF2">
    <property type="entry name" value="UPF0145 PROTEIN SCO3412"/>
    <property type="match status" value="1"/>
</dbReference>
<reference evidence="2" key="1">
    <citation type="submission" date="2021-01" db="EMBL/GenBank/DDBJ databases">
        <title>Whole genome shotgun sequence of Catellatospora methionotrophica NBRC 14553.</title>
        <authorList>
            <person name="Komaki H."/>
            <person name="Tamura T."/>
        </authorList>
    </citation>
    <scope>NUCLEOTIDE SEQUENCE</scope>
    <source>
        <strain evidence="2">NBRC 14553</strain>
    </source>
</reference>
<dbReference type="InterPro" id="IPR035439">
    <property type="entry name" value="UPF0145_dom_sf"/>
</dbReference>
<gene>
    <name evidence="2" type="ORF">Cme02nite_65620</name>
</gene>
<comment type="similarity">
    <text evidence="1">Belongs to the UPF0145 family.</text>
</comment>
<evidence type="ECO:0000313" key="3">
    <source>
        <dbReference type="Proteomes" id="UP000660339"/>
    </source>
</evidence>
<protein>
    <submittedName>
        <fullName evidence="2">Uncharacterized protein</fullName>
    </submittedName>
</protein>
<accession>A0A8J3LH91</accession>
<name>A0A8J3LH91_9ACTN</name>
<comment type="caution">
    <text evidence="2">The sequence shown here is derived from an EMBL/GenBank/DDBJ whole genome shotgun (WGS) entry which is preliminary data.</text>
</comment>
<dbReference type="SUPFAM" id="SSF117782">
    <property type="entry name" value="YbjQ-like"/>
    <property type="match status" value="1"/>
</dbReference>
<sequence length="158" mass="17236">MITLSFTMDIPHLSVVQEVVFMRDVVNRGGVLVVTTDQLPGHVIRAVYGEVLGLSARTLSAYSEGFKSPVDGSGVSMDVRIHMLTECRLEAVDRMARVAVRMGANAVLAMRFDHRPITESWIEICAYGTAVLAEVARLPRPRKPVIPAAEADMSLKSA</sequence>
<evidence type="ECO:0000256" key="1">
    <source>
        <dbReference type="ARBA" id="ARBA00010751"/>
    </source>
</evidence>
<organism evidence="2 3">
    <name type="scientific">Catellatospora methionotrophica</name>
    <dbReference type="NCBI Taxonomy" id="121620"/>
    <lineage>
        <taxon>Bacteria</taxon>
        <taxon>Bacillati</taxon>
        <taxon>Actinomycetota</taxon>
        <taxon>Actinomycetes</taxon>
        <taxon>Micromonosporales</taxon>
        <taxon>Micromonosporaceae</taxon>
        <taxon>Catellatospora</taxon>
    </lineage>
</organism>
<dbReference type="Gene3D" id="3.30.110.70">
    <property type="entry name" value="Hypothetical protein apc22750. Chain B"/>
    <property type="match status" value="1"/>
</dbReference>
<dbReference type="InterPro" id="IPR002765">
    <property type="entry name" value="UPF0145_YbjQ-like"/>
</dbReference>
<dbReference type="AlphaFoldDB" id="A0A8J3LH91"/>
<dbReference type="Pfam" id="PF01906">
    <property type="entry name" value="YbjQ_1"/>
    <property type="match status" value="1"/>
</dbReference>
<dbReference type="Proteomes" id="UP000660339">
    <property type="component" value="Unassembled WGS sequence"/>
</dbReference>
<keyword evidence="3" id="KW-1185">Reference proteome</keyword>
<evidence type="ECO:0000313" key="2">
    <source>
        <dbReference type="EMBL" id="GIG18230.1"/>
    </source>
</evidence>